<comment type="caution">
    <text evidence="2">The sequence shown here is derived from an EMBL/GenBank/DDBJ whole genome shotgun (WGS) entry which is preliminary data.</text>
</comment>
<feature type="signal peptide" evidence="1">
    <location>
        <begin position="1"/>
        <end position="25"/>
    </location>
</feature>
<evidence type="ECO:0000256" key="1">
    <source>
        <dbReference type="SAM" id="SignalP"/>
    </source>
</evidence>
<keyword evidence="3" id="KW-1185">Reference proteome</keyword>
<dbReference type="Proteomes" id="UP000247498">
    <property type="component" value="Unassembled WGS sequence"/>
</dbReference>
<sequence length="146" mass="14750">MAPRAPLAWLLPLAVLLASFNLSTATFGIPEPVFNRLNASAAELARAKAAALVALSSSLLRASNGNGTAPECANGAPLRNCAARQPDGCAACRGERQVCALNSCGGCEALCFDWSPAAVLGLPENFNPIGTGIMGGILAAIKKASA</sequence>
<feature type="chain" id="PRO_5016038735" evidence="1">
    <location>
        <begin position="26"/>
        <end position="146"/>
    </location>
</feature>
<evidence type="ECO:0000313" key="2">
    <source>
        <dbReference type="EMBL" id="GBF90388.1"/>
    </source>
</evidence>
<dbReference type="EMBL" id="BDRX01000016">
    <property type="protein sequence ID" value="GBF90388.1"/>
    <property type="molecule type" value="Genomic_DNA"/>
</dbReference>
<protein>
    <submittedName>
        <fullName evidence="2">Uncharacterized protein</fullName>
    </submittedName>
</protein>
<evidence type="ECO:0000313" key="3">
    <source>
        <dbReference type="Proteomes" id="UP000247498"/>
    </source>
</evidence>
<accession>A0A2V0NRU1</accession>
<gene>
    <name evidence="2" type="ORF">Rsub_02494</name>
</gene>
<dbReference type="AlphaFoldDB" id="A0A2V0NRU1"/>
<organism evidence="2 3">
    <name type="scientific">Raphidocelis subcapitata</name>
    <dbReference type="NCBI Taxonomy" id="307507"/>
    <lineage>
        <taxon>Eukaryota</taxon>
        <taxon>Viridiplantae</taxon>
        <taxon>Chlorophyta</taxon>
        <taxon>core chlorophytes</taxon>
        <taxon>Chlorophyceae</taxon>
        <taxon>CS clade</taxon>
        <taxon>Sphaeropleales</taxon>
        <taxon>Selenastraceae</taxon>
        <taxon>Raphidocelis</taxon>
    </lineage>
</organism>
<keyword evidence="1" id="KW-0732">Signal</keyword>
<dbReference type="InParanoid" id="A0A2V0NRU1"/>
<name>A0A2V0NRU1_9CHLO</name>
<reference evidence="2 3" key="1">
    <citation type="journal article" date="2018" name="Sci. Rep.">
        <title>Raphidocelis subcapitata (=Pseudokirchneriella subcapitata) provides an insight into genome evolution and environmental adaptations in the Sphaeropleales.</title>
        <authorList>
            <person name="Suzuki S."/>
            <person name="Yamaguchi H."/>
            <person name="Nakajima N."/>
            <person name="Kawachi M."/>
        </authorList>
    </citation>
    <scope>NUCLEOTIDE SEQUENCE [LARGE SCALE GENOMIC DNA]</scope>
    <source>
        <strain evidence="2 3">NIES-35</strain>
    </source>
</reference>
<proteinExistence type="predicted"/>